<keyword evidence="1 6" id="KW-0963">Cytoplasm</keyword>
<evidence type="ECO:0000256" key="5">
    <source>
        <dbReference type="ARBA" id="ARBA00022691"/>
    </source>
</evidence>
<evidence type="ECO:0000313" key="8">
    <source>
        <dbReference type="Proteomes" id="UP000248021"/>
    </source>
</evidence>
<feature type="binding site" evidence="6">
    <location>
        <position position="121"/>
    </location>
    <ligand>
        <name>S-adenosyl-L-methionine</name>
        <dbReference type="ChEBI" id="CHEBI:59789"/>
    </ligand>
</feature>
<dbReference type="GO" id="GO:0005829">
    <property type="term" value="C:cytosol"/>
    <property type="evidence" value="ECO:0007669"/>
    <property type="project" value="TreeGrafter"/>
</dbReference>
<keyword evidence="3 6" id="KW-0489">Methyltransferase</keyword>
<comment type="subcellular location">
    <subcellularLocation>
        <location evidence="6">Cytoplasm</location>
    </subcellularLocation>
</comment>
<comment type="caution">
    <text evidence="6">Lacks conserved residue(s) required for the propagation of feature annotation.</text>
</comment>
<dbReference type="PIRSF" id="PIRSF003078">
    <property type="entry name" value="GidB"/>
    <property type="match status" value="1"/>
</dbReference>
<organism evidence="7 8">
    <name type="scientific">Chelatococcus asaccharovorans</name>
    <dbReference type="NCBI Taxonomy" id="28210"/>
    <lineage>
        <taxon>Bacteria</taxon>
        <taxon>Pseudomonadati</taxon>
        <taxon>Pseudomonadota</taxon>
        <taxon>Alphaproteobacteria</taxon>
        <taxon>Hyphomicrobiales</taxon>
        <taxon>Chelatococcaceae</taxon>
        <taxon>Chelatococcus</taxon>
    </lineage>
</organism>
<feature type="binding site" evidence="6">
    <location>
        <begin position="104"/>
        <end position="105"/>
    </location>
    <ligand>
        <name>S-adenosyl-L-methionine</name>
        <dbReference type="ChEBI" id="CHEBI:59789"/>
    </ligand>
</feature>
<feature type="binding site" evidence="6">
    <location>
        <position position="56"/>
    </location>
    <ligand>
        <name>S-adenosyl-L-methionine</name>
        <dbReference type="ChEBI" id="CHEBI:59789"/>
    </ligand>
</feature>
<evidence type="ECO:0000256" key="1">
    <source>
        <dbReference type="ARBA" id="ARBA00022490"/>
    </source>
</evidence>
<comment type="caution">
    <text evidence="7">The sequence shown here is derived from an EMBL/GenBank/DDBJ whole genome shotgun (WGS) entry which is preliminary data.</text>
</comment>
<keyword evidence="8" id="KW-1185">Reference proteome</keyword>
<evidence type="ECO:0000256" key="4">
    <source>
        <dbReference type="ARBA" id="ARBA00022679"/>
    </source>
</evidence>
<dbReference type="SUPFAM" id="SSF53335">
    <property type="entry name" value="S-adenosyl-L-methionine-dependent methyltransferases"/>
    <property type="match status" value="1"/>
</dbReference>
<dbReference type="Pfam" id="PF02527">
    <property type="entry name" value="GidB"/>
    <property type="match status" value="1"/>
</dbReference>
<dbReference type="Gene3D" id="3.40.50.150">
    <property type="entry name" value="Vaccinia Virus protein VP39"/>
    <property type="match status" value="1"/>
</dbReference>
<dbReference type="AlphaFoldDB" id="A0A2V3U811"/>
<dbReference type="NCBIfam" id="TIGR00138">
    <property type="entry name" value="rsmG_gidB"/>
    <property type="match status" value="1"/>
</dbReference>
<gene>
    <name evidence="6" type="primary">rsmG</name>
    <name evidence="7" type="ORF">C7450_105198</name>
</gene>
<dbReference type="EMBL" id="QJJK01000005">
    <property type="protein sequence ID" value="PXW58850.1"/>
    <property type="molecule type" value="Genomic_DNA"/>
</dbReference>
<dbReference type="PANTHER" id="PTHR31760:SF0">
    <property type="entry name" value="S-ADENOSYL-L-METHIONINE-DEPENDENT METHYLTRANSFERASES SUPERFAMILY PROTEIN"/>
    <property type="match status" value="1"/>
</dbReference>
<comment type="function">
    <text evidence="6">Specifically methylates the N7 position of guanine in position 527 of 16S rRNA.</text>
</comment>
<comment type="catalytic activity">
    <reaction evidence="6">
        <text>guanosine(527) in 16S rRNA + S-adenosyl-L-methionine = N(7)-methylguanosine(527) in 16S rRNA + S-adenosyl-L-homocysteine</text>
        <dbReference type="Rhea" id="RHEA:42732"/>
        <dbReference type="Rhea" id="RHEA-COMP:10209"/>
        <dbReference type="Rhea" id="RHEA-COMP:10210"/>
        <dbReference type="ChEBI" id="CHEBI:57856"/>
        <dbReference type="ChEBI" id="CHEBI:59789"/>
        <dbReference type="ChEBI" id="CHEBI:74269"/>
        <dbReference type="ChEBI" id="CHEBI:74480"/>
        <dbReference type="EC" id="2.1.1.170"/>
    </reaction>
</comment>
<evidence type="ECO:0000256" key="3">
    <source>
        <dbReference type="ARBA" id="ARBA00022603"/>
    </source>
</evidence>
<dbReference type="HAMAP" id="MF_00074">
    <property type="entry name" value="16SrRNA_methyltr_G"/>
    <property type="match status" value="1"/>
</dbReference>
<name>A0A2V3U811_9HYPH</name>
<evidence type="ECO:0000256" key="2">
    <source>
        <dbReference type="ARBA" id="ARBA00022552"/>
    </source>
</evidence>
<feature type="binding site" evidence="6">
    <location>
        <position position="51"/>
    </location>
    <ligand>
        <name>S-adenosyl-L-methionine</name>
        <dbReference type="ChEBI" id="CHEBI:59789"/>
    </ligand>
</feature>
<keyword evidence="4 6" id="KW-0808">Transferase</keyword>
<evidence type="ECO:0000256" key="6">
    <source>
        <dbReference type="HAMAP-Rule" id="MF_00074"/>
    </source>
</evidence>
<sequence length="191" mass="20586">MRAYVHELQRWQAVKNLVGPGTLDDVWRRHIADSAQLLRVQPSARRWLDLGSGAGLPGLVIAILLADTAGAAVHLVESNGRKCAFLRAAVRATGAPATVHEGRIEDVAHQFVGRIDVVTARALAPVVRLLPMVKDLLRTGSVGIFPKGQDLDVELTEAAKSWRIVADIAPSLTDADAGILIVSEARELDRE</sequence>
<accession>A0A2V3U811</accession>
<dbReference type="GO" id="GO:0070043">
    <property type="term" value="F:rRNA (guanine-N7-)-methyltransferase activity"/>
    <property type="evidence" value="ECO:0007669"/>
    <property type="project" value="UniProtKB-UniRule"/>
</dbReference>
<dbReference type="PANTHER" id="PTHR31760">
    <property type="entry name" value="S-ADENOSYL-L-METHIONINE-DEPENDENT METHYLTRANSFERASES SUPERFAMILY PROTEIN"/>
    <property type="match status" value="1"/>
</dbReference>
<protein>
    <recommendedName>
        <fullName evidence="6">Ribosomal RNA small subunit methyltransferase G</fullName>
        <ecNumber evidence="6">2.1.1.170</ecNumber>
    </recommendedName>
    <alternativeName>
        <fullName evidence="6">16S rRNA 7-methylguanosine methyltransferase</fullName>
        <shortName evidence="6">16S rRNA m7G methyltransferase</shortName>
    </alternativeName>
</protein>
<dbReference type="Proteomes" id="UP000248021">
    <property type="component" value="Unassembled WGS sequence"/>
</dbReference>
<dbReference type="EC" id="2.1.1.170" evidence="6"/>
<proteinExistence type="inferred from homology"/>
<keyword evidence="2 6" id="KW-0698">rRNA processing</keyword>
<comment type="similarity">
    <text evidence="6">Belongs to the methyltransferase superfamily. RNA methyltransferase RsmG family.</text>
</comment>
<evidence type="ECO:0000313" key="7">
    <source>
        <dbReference type="EMBL" id="PXW58850.1"/>
    </source>
</evidence>
<keyword evidence="5 6" id="KW-0949">S-adenosyl-L-methionine</keyword>
<dbReference type="InterPro" id="IPR003682">
    <property type="entry name" value="rRNA_ssu_MeTfrase_G"/>
</dbReference>
<dbReference type="InterPro" id="IPR029063">
    <property type="entry name" value="SAM-dependent_MTases_sf"/>
</dbReference>
<reference evidence="7 8" key="1">
    <citation type="submission" date="2018-05" db="EMBL/GenBank/DDBJ databases">
        <title>Genomic Encyclopedia of Type Strains, Phase IV (KMG-IV): sequencing the most valuable type-strain genomes for metagenomic binning, comparative biology and taxonomic classification.</title>
        <authorList>
            <person name="Goeker M."/>
        </authorList>
    </citation>
    <scope>NUCLEOTIDE SEQUENCE [LARGE SCALE GENOMIC DNA]</scope>
    <source>
        <strain evidence="7 8">DSM 6462</strain>
    </source>
</reference>